<dbReference type="SUPFAM" id="SSF52540">
    <property type="entry name" value="P-loop containing nucleoside triphosphate hydrolases"/>
    <property type="match status" value="1"/>
</dbReference>
<dbReference type="InterPro" id="IPR027417">
    <property type="entry name" value="P-loop_NTPase"/>
</dbReference>
<proteinExistence type="predicted"/>
<gene>
    <name evidence="2" type="ORF">BN000_05307</name>
</gene>
<evidence type="ECO:0000259" key="1">
    <source>
        <dbReference type="Pfam" id="PF13401"/>
    </source>
</evidence>
<keyword evidence="3" id="KW-1185">Reference proteome</keyword>
<dbReference type="Proteomes" id="UP000199087">
    <property type="component" value="Unassembled WGS sequence"/>
</dbReference>
<dbReference type="STRING" id="1499688.BN000_05307"/>
<reference evidence="3" key="1">
    <citation type="submission" date="2015-05" db="EMBL/GenBank/DDBJ databases">
        <authorList>
            <person name="Urmite Genomes"/>
        </authorList>
    </citation>
    <scope>NUCLEOTIDE SEQUENCE [LARGE SCALE GENOMIC DNA]</scope>
    <source>
        <strain evidence="3">LF1</strain>
    </source>
</reference>
<organism evidence="2 3">
    <name type="scientific">Neobacillus massiliamazoniensis</name>
    <dbReference type="NCBI Taxonomy" id="1499688"/>
    <lineage>
        <taxon>Bacteria</taxon>
        <taxon>Bacillati</taxon>
        <taxon>Bacillota</taxon>
        <taxon>Bacilli</taxon>
        <taxon>Bacillales</taxon>
        <taxon>Bacillaceae</taxon>
        <taxon>Neobacillus</taxon>
    </lineage>
</organism>
<dbReference type="AlphaFoldDB" id="A0A0U1P4L1"/>
<dbReference type="EMBL" id="CVRB01000007">
    <property type="protein sequence ID" value="CRK85235.1"/>
    <property type="molecule type" value="Genomic_DNA"/>
</dbReference>
<dbReference type="Gene3D" id="3.40.50.300">
    <property type="entry name" value="P-loop containing nucleotide triphosphate hydrolases"/>
    <property type="match status" value="1"/>
</dbReference>
<evidence type="ECO:0000313" key="3">
    <source>
        <dbReference type="Proteomes" id="UP000199087"/>
    </source>
</evidence>
<dbReference type="Pfam" id="PF13401">
    <property type="entry name" value="AAA_22"/>
    <property type="match status" value="1"/>
</dbReference>
<dbReference type="RefSeq" id="WP_090640100.1">
    <property type="nucleotide sequence ID" value="NZ_CVRB01000007.1"/>
</dbReference>
<dbReference type="OrthoDB" id="5593847at2"/>
<protein>
    <submittedName>
        <fullName evidence="2">Tn7-like transposition protein C</fullName>
    </submittedName>
</protein>
<dbReference type="InterPro" id="IPR049945">
    <property type="entry name" value="AAA_22"/>
</dbReference>
<sequence length="543" mass="62007">MSENKNKEIGVPAHYIDQIIPDYKGNPLIEALPHILTKKEVYGKLAHYPTISQEIKELDGVFRIHLIRPTIKSYFQPFQEHIELEQKVSICMRQGYFDRNPLDPKQIQRLYESHSKIVNKEPYEYCLEEQGEEGHSGTVFIGSSGIGKSTSMDKILSLYPQVISHEKLTRIQITYLKVKCTYNGGLKGLCFNFFKELDGLLGTKHLEYVTKKRLGVEELTNYMEHLASLYCIGILIIDEIQLLSVQKSGGAKIVLNFFASLINKISLPVFLIGTPKAIRVLAAEFSNIRRLTGDGPQFWDPMKNDKTWRLYLEGLWRIQLTKTFTPLTDEFVNLMYEESQGIIDVAMKLFRFSQEKVINKGGKEIITPQIIKQVKKEKFTLMEKALNALKEDNGAMLEDGFEDIKPVKRKVIPLNQNPITKEDLRKALEAIELQKLEKEVVHETKLDKTIAKLIGMGIGKKKAKRYAQLAIEELGENETEEKLAFKAISFEFSRQDTMGNSQKTIEDRPDEDDESLLTAAASDGEELKDVLKKKGFIQVPSIE</sequence>
<accession>A0A0U1P4L1</accession>
<evidence type="ECO:0000313" key="2">
    <source>
        <dbReference type="EMBL" id="CRK85235.1"/>
    </source>
</evidence>
<name>A0A0U1P4L1_9BACI</name>
<feature type="domain" description="ORC1/DEAH AAA+ ATPase" evidence="1">
    <location>
        <begin position="137"/>
        <end position="280"/>
    </location>
</feature>
<dbReference type="GO" id="GO:0016887">
    <property type="term" value="F:ATP hydrolysis activity"/>
    <property type="evidence" value="ECO:0007669"/>
    <property type="project" value="InterPro"/>
</dbReference>